<evidence type="ECO:0000256" key="2">
    <source>
        <dbReference type="SAM" id="Phobius"/>
    </source>
</evidence>
<keyword evidence="2" id="KW-0812">Transmembrane</keyword>
<feature type="region of interest" description="Disordered" evidence="1">
    <location>
        <begin position="372"/>
        <end position="402"/>
    </location>
</feature>
<sequence>MRGKILGWGSDAEQCSNAPNKTKKLELLLKYRMTRKKRSTVDTRALLICLTVLVLQVNGQSSPERCDQHTLGSGSGLDPATICGQNSMCQNNAECLCNTGYFSPSGSETDCRGTNEPDPRCSRFSQDCVYCGANFQGPCYKCTAVIYDGQCLQRCPEGTQFAVEQTDNFNSPVSTCIGTATTQALQDWAIIVIIVLGSAILIVIAILIAALACRCLRRSNVGELNIAEREEREAGKYDEEEIPIRNDSAEELDGGTASDNRKSAVDEHFEIDDDTYYVNEEEREEFFERLGVLREQSVVFLRMLNDMRKRLKELPQTSPAVPQYKNVMRDLTRLLYMLNKKPEKVRIPPDGLRLLIWSEQILNKYLLAQGKQPISSPTQAPSPPSGSPQRFSSIGSTAETDF</sequence>
<proteinExistence type="predicted"/>
<feature type="compositionally biased region" description="Basic and acidic residues" evidence="1">
    <location>
        <begin position="235"/>
        <end position="248"/>
    </location>
</feature>
<dbReference type="InParanoid" id="A0A1X7V872"/>
<dbReference type="STRING" id="400682.A0A1X7V872"/>
<keyword evidence="2" id="KW-1133">Transmembrane helix</keyword>
<accession>A0A1X7V872</accession>
<evidence type="ECO:0000256" key="1">
    <source>
        <dbReference type="SAM" id="MobiDB-lite"/>
    </source>
</evidence>
<feature type="region of interest" description="Disordered" evidence="1">
    <location>
        <begin position="235"/>
        <end position="261"/>
    </location>
</feature>
<dbReference type="AlphaFoldDB" id="A0A1X7V872"/>
<keyword evidence="2" id="KW-0472">Membrane</keyword>
<dbReference type="EnsemblMetazoa" id="Aqu2.1.35994_001">
    <property type="protein sequence ID" value="Aqu2.1.35994_001"/>
    <property type="gene ID" value="Aqu2.1.35994"/>
</dbReference>
<organism evidence="3">
    <name type="scientific">Amphimedon queenslandica</name>
    <name type="common">Sponge</name>
    <dbReference type="NCBI Taxonomy" id="400682"/>
    <lineage>
        <taxon>Eukaryota</taxon>
        <taxon>Metazoa</taxon>
        <taxon>Porifera</taxon>
        <taxon>Demospongiae</taxon>
        <taxon>Heteroscleromorpha</taxon>
        <taxon>Haplosclerida</taxon>
        <taxon>Niphatidae</taxon>
        <taxon>Amphimedon</taxon>
    </lineage>
</organism>
<feature type="transmembrane region" description="Helical" evidence="2">
    <location>
        <begin position="188"/>
        <end position="212"/>
    </location>
</feature>
<reference evidence="3" key="1">
    <citation type="submission" date="2017-05" db="UniProtKB">
        <authorList>
            <consortium name="EnsemblMetazoa"/>
        </authorList>
    </citation>
    <scope>IDENTIFICATION</scope>
</reference>
<dbReference type="eggNOG" id="ENOG502SA99">
    <property type="taxonomic scope" value="Eukaryota"/>
</dbReference>
<dbReference type="OrthoDB" id="10070456at2759"/>
<feature type="compositionally biased region" description="Polar residues" evidence="1">
    <location>
        <begin position="387"/>
        <end position="402"/>
    </location>
</feature>
<protein>
    <submittedName>
        <fullName evidence="3">Uncharacterized protein</fullName>
    </submittedName>
</protein>
<name>A0A1X7V872_AMPQE</name>
<evidence type="ECO:0000313" key="3">
    <source>
        <dbReference type="EnsemblMetazoa" id="Aqu2.1.35994_001"/>
    </source>
</evidence>